<proteinExistence type="predicted"/>
<sequence>MLRALVSKYGPRRADQNRDSQTFIPLTVEEIRESVQSSGGKTNFLIGGVDVNNVEVVGTLFDKTPMVGRVSFKVKDGTGHLDCIRWDCVQCLDTKGLVYSTRDIYHYKFSLNDYYEGGEIDEQLYEVSLLHLIIIAQNNIASFQVWGGNLSIDLG</sequence>
<dbReference type="InterPro" id="IPR040260">
    <property type="entry name" value="RFA2-like"/>
</dbReference>
<dbReference type="STRING" id="33114.A0A2G2XA53"/>
<reference evidence="5" key="2">
    <citation type="journal article" date="2017" name="J. Anim. Genet.">
        <title>Multiple reference genome sequences of hot pepper reveal the massive evolution of plant disease resistance genes by retroduplication.</title>
        <authorList>
            <person name="Kim S."/>
            <person name="Park J."/>
            <person name="Yeom S.-I."/>
            <person name="Kim Y.-M."/>
            <person name="Seo E."/>
            <person name="Kim K.-T."/>
            <person name="Kim M.-S."/>
            <person name="Lee J.M."/>
            <person name="Cheong K."/>
            <person name="Shin H.-S."/>
            <person name="Kim S.-B."/>
            <person name="Han K."/>
            <person name="Lee J."/>
            <person name="Park M."/>
            <person name="Lee H.-A."/>
            <person name="Lee H.-Y."/>
            <person name="Lee Y."/>
            <person name="Oh S."/>
            <person name="Lee J.H."/>
            <person name="Choi E."/>
            <person name="Choi E."/>
            <person name="Lee S.E."/>
            <person name="Jeon J."/>
            <person name="Kim H."/>
            <person name="Choi G."/>
            <person name="Song H."/>
            <person name="Lee J."/>
            <person name="Lee S.-C."/>
            <person name="Kwon J.-K."/>
            <person name="Lee H.-Y."/>
            <person name="Koo N."/>
            <person name="Hong Y."/>
            <person name="Kim R.W."/>
            <person name="Kang W.-H."/>
            <person name="Huh J.H."/>
            <person name="Kang B.-C."/>
            <person name="Yang T.-J."/>
            <person name="Lee Y.-H."/>
            <person name="Bennetzen J.L."/>
            <person name="Choi D."/>
        </authorList>
    </citation>
    <scope>NUCLEOTIDE SEQUENCE [LARGE SCALE GENOMIC DNA]</scope>
    <source>
        <strain evidence="5">cv. PBC81</strain>
    </source>
</reference>
<evidence type="ECO:0000256" key="1">
    <source>
        <dbReference type="ARBA" id="ARBA00004123"/>
    </source>
</evidence>
<dbReference type="GO" id="GO:0006289">
    <property type="term" value="P:nucleotide-excision repair"/>
    <property type="evidence" value="ECO:0007669"/>
    <property type="project" value="TreeGrafter"/>
</dbReference>
<dbReference type="Proteomes" id="UP000224567">
    <property type="component" value="Unassembled WGS sequence"/>
</dbReference>
<dbReference type="GO" id="GO:0035861">
    <property type="term" value="C:site of double-strand break"/>
    <property type="evidence" value="ECO:0007669"/>
    <property type="project" value="TreeGrafter"/>
</dbReference>
<evidence type="ECO:0000256" key="3">
    <source>
        <dbReference type="ARBA" id="ARBA00023242"/>
    </source>
</evidence>
<evidence type="ECO:0000313" key="5">
    <source>
        <dbReference type="Proteomes" id="UP000224567"/>
    </source>
</evidence>
<dbReference type="SUPFAM" id="SSF50249">
    <property type="entry name" value="Nucleic acid-binding proteins"/>
    <property type="match status" value="1"/>
</dbReference>
<dbReference type="GO" id="GO:0006260">
    <property type="term" value="P:DNA replication"/>
    <property type="evidence" value="ECO:0007669"/>
    <property type="project" value="TreeGrafter"/>
</dbReference>
<dbReference type="PANTHER" id="PTHR13989:SF16">
    <property type="entry name" value="REPLICATION PROTEIN A2"/>
    <property type="match status" value="1"/>
</dbReference>
<dbReference type="EMBL" id="MLFT02000003">
    <property type="protein sequence ID" value="PHT54358.1"/>
    <property type="molecule type" value="Genomic_DNA"/>
</dbReference>
<dbReference type="GO" id="GO:0003697">
    <property type="term" value="F:single-stranded DNA binding"/>
    <property type="evidence" value="ECO:0007669"/>
    <property type="project" value="TreeGrafter"/>
</dbReference>
<dbReference type="Gene3D" id="2.40.50.140">
    <property type="entry name" value="Nucleic acid-binding proteins"/>
    <property type="match status" value="1"/>
</dbReference>
<dbReference type="PANTHER" id="PTHR13989">
    <property type="entry name" value="REPLICATION PROTEIN A-RELATED"/>
    <property type="match status" value="1"/>
</dbReference>
<protein>
    <submittedName>
        <fullName evidence="4">Uncharacterized protein</fullName>
    </submittedName>
</protein>
<dbReference type="GO" id="GO:0000781">
    <property type="term" value="C:chromosome, telomeric region"/>
    <property type="evidence" value="ECO:0007669"/>
    <property type="project" value="TreeGrafter"/>
</dbReference>
<dbReference type="AlphaFoldDB" id="A0A2G2XA53"/>
<organism evidence="4 5">
    <name type="scientific">Capsicum baccatum</name>
    <name type="common">Peruvian pepper</name>
    <dbReference type="NCBI Taxonomy" id="33114"/>
    <lineage>
        <taxon>Eukaryota</taxon>
        <taxon>Viridiplantae</taxon>
        <taxon>Streptophyta</taxon>
        <taxon>Embryophyta</taxon>
        <taxon>Tracheophyta</taxon>
        <taxon>Spermatophyta</taxon>
        <taxon>Magnoliopsida</taxon>
        <taxon>eudicotyledons</taxon>
        <taxon>Gunneridae</taxon>
        <taxon>Pentapetalae</taxon>
        <taxon>asterids</taxon>
        <taxon>lamiids</taxon>
        <taxon>Solanales</taxon>
        <taxon>Solanaceae</taxon>
        <taxon>Solanoideae</taxon>
        <taxon>Capsiceae</taxon>
        <taxon>Capsicum</taxon>
    </lineage>
</organism>
<keyword evidence="2" id="KW-0238">DNA-binding</keyword>
<evidence type="ECO:0000256" key="2">
    <source>
        <dbReference type="ARBA" id="ARBA00023125"/>
    </source>
</evidence>
<keyword evidence="3" id="KW-0539">Nucleus</keyword>
<dbReference type="GO" id="GO:0005662">
    <property type="term" value="C:DNA replication factor A complex"/>
    <property type="evidence" value="ECO:0007669"/>
    <property type="project" value="TreeGrafter"/>
</dbReference>
<dbReference type="GO" id="GO:0000724">
    <property type="term" value="P:double-strand break repair via homologous recombination"/>
    <property type="evidence" value="ECO:0007669"/>
    <property type="project" value="TreeGrafter"/>
</dbReference>
<evidence type="ECO:0000313" key="4">
    <source>
        <dbReference type="EMBL" id="PHT54358.1"/>
    </source>
</evidence>
<keyword evidence="5" id="KW-1185">Reference proteome</keyword>
<comment type="subcellular location">
    <subcellularLocation>
        <location evidence="1">Nucleus</location>
    </subcellularLocation>
</comment>
<reference evidence="4 5" key="1">
    <citation type="journal article" date="2017" name="Genome Biol.">
        <title>New reference genome sequences of hot pepper reveal the massive evolution of plant disease-resistance genes by retroduplication.</title>
        <authorList>
            <person name="Kim S."/>
            <person name="Park J."/>
            <person name="Yeom S.I."/>
            <person name="Kim Y.M."/>
            <person name="Seo E."/>
            <person name="Kim K.T."/>
            <person name="Kim M.S."/>
            <person name="Lee J.M."/>
            <person name="Cheong K."/>
            <person name="Shin H.S."/>
            <person name="Kim S.B."/>
            <person name="Han K."/>
            <person name="Lee J."/>
            <person name="Park M."/>
            <person name="Lee H.A."/>
            <person name="Lee H.Y."/>
            <person name="Lee Y."/>
            <person name="Oh S."/>
            <person name="Lee J.H."/>
            <person name="Choi E."/>
            <person name="Choi E."/>
            <person name="Lee S.E."/>
            <person name="Jeon J."/>
            <person name="Kim H."/>
            <person name="Choi G."/>
            <person name="Song H."/>
            <person name="Lee J."/>
            <person name="Lee S.C."/>
            <person name="Kwon J.K."/>
            <person name="Lee H.Y."/>
            <person name="Koo N."/>
            <person name="Hong Y."/>
            <person name="Kim R.W."/>
            <person name="Kang W.H."/>
            <person name="Huh J.H."/>
            <person name="Kang B.C."/>
            <person name="Yang T.J."/>
            <person name="Lee Y.H."/>
            <person name="Bennetzen J.L."/>
            <person name="Choi D."/>
        </authorList>
    </citation>
    <scope>NUCLEOTIDE SEQUENCE [LARGE SCALE GENOMIC DNA]</scope>
    <source>
        <strain evidence="5">cv. PBC81</strain>
    </source>
</reference>
<gene>
    <name evidence="4" type="ORF">CQW23_08820</name>
</gene>
<accession>A0A2G2XA53</accession>
<name>A0A2G2XA53_CAPBA</name>
<dbReference type="InterPro" id="IPR012340">
    <property type="entry name" value="NA-bd_OB-fold"/>
</dbReference>
<comment type="caution">
    <text evidence="4">The sequence shown here is derived from an EMBL/GenBank/DDBJ whole genome shotgun (WGS) entry which is preliminary data.</text>
</comment>
<dbReference type="OrthoDB" id="10496268at2759"/>